<dbReference type="EMBL" id="CP010849">
    <property type="protein sequence ID" value="AJP04375.1"/>
    <property type="molecule type" value="Genomic_DNA"/>
</dbReference>
<dbReference type="STRING" id="477245.TU94_25845"/>
<proteinExistence type="predicted"/>
<keyword evidence="2" id="KW-1133">Transmembrane helix</keyword>
<dbReference type="PATRIC" id="fig|477245.3.peg.5467"/>
<keyword evidence="2" id="KW-0812">Transmembrane</keyword>
<keyword evidence="4" id="KW-1185">Reference proteome</keyword>
<reference evidence="3 4" key="1">
    <citation type="submission" date="2015-02" db="EMBL/GenBank/DDBJ databases">
        <title>Genome sequence of thermotolerant Streptomyces cyaneogriseus subsp. Noncyanogenus NMWT1, the producer of nematocidal antibiotics nemadectin.</title>
        <authorList>
            <person name="Wang H."/>
            <person name="Li C."/>
            <person name="Xiang W."/>
            <person name="Wang X."/>
        </authorList>
    </citation>
    <scope>NUCLEOTIDE SEQUENCE [LARGE SCALE GENOMIC DNA]</scope>
    <source>
        <strain evidence="3 4">NMWT 1</strain>
    </source>
</reference>
<dbReference type="AlphaFoldDB" id="A0A0C5G6R1"/>
<evidence type="ECO:0000313" key="3">
    <source>
        <dbReference type="EMBL" id="AJP04375.1"/>
    </source>
</evidence>
<accession>A0A0C5G6R1</accession>
<evidence type="ECO:0000256" key="1">
    <source>
        <dbReference type="SAM" id="MobiDB-lite"/>
    </source>
</evidence>
<dbReference type="KEGG" id="scw:TU94_25845"/>
<dbReference type="HOGENOM" id="CLU_2720654_0_0_11"/>
<evidence type="ECO:0000313" key="4">
    <source>
        <dbReference type="Proteomes" id="UP000032234"/>
    </source>
</evidence>
<sequence length="88" mass="9859">MHLGTRLAPVHGARTCLFAPFLALTWAVSRMTRETSRSPASSRRCSTASWSRPHTPALDQIRNRRWTVDFDTPKQGGSDRQAHPLTST</sequence>
<organism evidence="3 4">
    <name type="scientific">Streptomyces cyaneogriseus subsp. noncyanogenus</name>
    <dbReference type="NCBI Taxonomy" id="477245"/>
    <lineage>
        <taxon>Bacteria</taxon>
        <taxon>Bacillati</taxon>
        <taxon>Actinomycetota</taxon>
        <taxon>Actinomycetes</taxon>
        <taxon>Kitasatosporales</taxon>
        <taxon>Streptomycetaceae</taxon>
        <taxon>Streptomyces</taxon>
    </lineage>
</organism>
<name>A0A0C5G6R1_9ACTN</name>
<dbReference type="Proteomes" id="UP000032234">
    <property type="component" value="Chromosome"/>
</dbReference>
<feature type="region of interest" description="Disordered" evidence="1">
    <location>
        <begin position="32"/>
        <end position="88"/>
    </location>
</feature>
<keyword evidence="2" id="KW-0472">Membrane</keyword>
<feature type="transmembrane region" description="Helical" evidence="2">
    <location>
        <begin position="12"/>
        <end position="29"/>
    </location>
</feature>
<evidence type="ECO:0000256" key="2">
    <source>
        <dbReference type="SAM" id="Phobius"/>
    </source>
</evidence>
<protein>
    <submittedName>
        <fullName evidence="3">Uncharacterized protein</fullName>
    </submittedName>
</protein>
<gene>
    <name evidence="3" type="ORF">TU94_25845</name>
</gene>
<feature type="compositionally biased region" description="Polar residues" evidence="1">
    <location>
        <begin position="37"/>
        <end position="52"/>
    </location>
</feature>